<evidence type="ECO:0000259" key="1">
    <source>
        <dbReference type="Pfam" id="PF00535"/>
    </source>
</evidence>
<dbReference type="PANTHER" id="PTHR10859:SF114">
    <property type="entry name" value="DOLICHOL-PHOSPHATE MANNOSYLTRANSFERASE"/>
    <property type="match status" value="1"/>
</dbReference>
<name>A0ABT1U233_9GAMM</name>
<dbReference type="CDD" id="cd04179">
    <property type="entry name" value="DPM_DPG-synthase_like"/>
    <property type="match status" value="1"/>
</dbReference>
<feature type="non-terminal residue" evidence="2">
    <location>
        <position position="129"/>
    </location>
</feature>
<dbReference type="SUPFAM" id="SSF53448">
    <property type="entry name" value="Nucleotide-diphospho-sugar transferases"/>
    <property type="match status" value="1"/>
</dbReference>
<comment type="caution">
    <text evidence="2">The sequence shown here is derived from an EMBL/GenBank/DDBJ whole genome shotgun (WGS) entry which is preliminary data.</text>
</comment>
<dbReference type="RefSeq" id="WP_256614265.1">
    <property type="nucleotide sequence ID" value="NZ_JANIBK010000018.1"/>
</dbReference>
<keyword evidence="3" id="KW-1185">Reference proteome</keyword>
<protein>
    <submittedName>
        <fullName evidence="2">Glycosyltransferase family 2 protein</fullName>
    </submittedName>
</protein>
<organism evidence="2 3">
    <name type="scientific">Methylomonas rivi</name>
    <dbReference type="NCBI Taxonomy" id="2952226"/>
    <lineage>
        <taxon>Bacteria</taxon>
        <taxon>Pseudomonadati</taxon>
        <taxon>Pseudomonadota</taxon>
        <taxon>Gammaproteobacteria</taxon>
        <taxon>Methylococcales</taxon>
        <taxon>Methylococcaceae</taxon>
        <taxon>Methylomonas</taxon>
    </lineage>
</organism>
<evidence type="ECO:0000313" key="2">
    <source>
        <dbReference type="EMBL" id="MCQ8127905.1"/>
    </source>
</evidence>
<accession>A0ABT1U233</accession>
<reference evidence="2 3" key="1">
    <citation type="submission" date="2022-07" db="EMBL/GenBank/DDBJ databases">
        <title>Methylomonas rivi sp. nov., Methylomonas rosea sp. nov., Methylomonas aureus sp. nov. and Methylomonas subterranea sp. nov., four novel methanotrophs isolated from a freshwater creek and the deep terrestrial subsurface.</title>
        <authorList>
            <person name="Abin C."/>
            <person name="Sankaranarayanan K."/>
            <person name="Garner C."/>
            <person name="Sindelar R."/>
            <person name="Kotary K."/>
            <person name="Garner R."/>
            <person name="Barclay S."/>
            <person name="Lawson P."/>
            <person name="Krumholz L."/>
        </authorList>
    </citation>
    <scope>NUCLEOTIDE SEQUENCE [LARGE SCALE GENOMIC DNA]</scope>
    <source>
        <strain evidence="2 3">WSC-6</strain>
    </source>
</reference>
<dbReference type="Gene3D" id="3.90.550.10">
    <property type="entry name" value="Spore Coat Polysaccharide Biosynthesis Protein SpsA, Chain A"/>
    <property type="match status" value="1"/>
</dbReference>
<dbReference type="EMBL" id="JANIBK010000018">
    <property type="protein sequence ID" value="MCQ8127905.1"/>
    <property type="molecule type" value="Genomic_DNA"/>
</dbReference>
<dbReference type="InterPro" id="IPR001173">
    <property type="entry name" value="Glyco_trans_2-like"/>
</dbReference>
<dbReference type="Pfam" id="PF00535">
    <property type="entry name" value="Glycos_transf_2"/>
    <property type="match status" value="1"/>
</dbReference>
<proteinExistence type="predicted"/>
<evidence type="ECO:0000313" key="3">
    <source>
        <dbReference type="Proteomes" id="UP001524586"/>
    </source>
</evidence>
<dbReference type="Proteomes" id="UP001524586">
    <property type="component" value="Unassembled WGS sequence"/>
</dbReference>
<feature type="domain" description="Glycosyltransferase 2-like" evidence="1">
    <location>
        <begin position="6"/>
        <end position="124"/>
    </location>
</feature>
<sequence>MKQVHILIPAYNPDEKLLHIVEEVLAANFSVIVVDDGSEVGLEIFDELKRFPSCCVLHHAINLGKGRAIKTGLNYCYVNFPKSVGVVTADADGQHLSTDIKKVADALLESPSKFIIGSRVFSKKNIPVR</sequence>
<gene>
    <name evidence="2" type="ORF">NP596_05465</name>
</gene>
<dbReference type="PANTHER" id="PTHR10859">
    <property type="entry name" value="GLYCOSYL TRANSFERASE"/>
    <property type="match status" value="1"/>
</dbReference>
<dbReference type="InterPro" id="IPR029044">
    <property type="entry name" value="Nucleotide-diphossugar_trans"/>
</dbReference>